<reference evidence="2" key="1">
    <citation type="submission" date="2020-03" db="EMBL/GenBank/DDBJ databases">
        <title>The deep terrestrial virosphere.</title>
        <authorList>
            <person name="Holmfeldt K."/>
            <person name="Nilsson E."/>
            <person name="Simone D."/>
            <person name="Lopez-Fernandez M."/>
            <person name="Wu X."/>
            <person name="de Brujin I."/>
            <person name="Lundin D."/>
            <person name="Andersson A."/>
            <person name="Bertilsson S."/>
            <person name="Dopson M."/>
        </authorList>
    </citation>
    <scope>NUCLEOTIDE SEQUENCE</scope>
    <source>
        <strain evidence="2">MM415A00328</strain>
        <strain evidence="1">MM415B00308</strain>
    </source>
</reference>
<sequence>MKNRVIKGDTVEEQIRSIDQFLVSLRRKVRKKIILGQVPIPVSGFCDCIKDNGIFLRYISPFDGMITMLSYDFVGRFEKGTTVSAHLLTPKGETRGQKVAVEAGPVSMPVEWEIKAGDKIIMYVDHFMDLPAPDINGQGGTIFEEIWTWFSLFPALREHNFVQEDIPIEEDGV</sequence>
<name>A0A6M3KN66_9ZZZZ</name>
<proteinExistence type="predicted"/>
<dbReference type="EMBL" id="MT142501">
    <property type="protein sequence ID" value="QJA83014.1"/>
    <property type="molecule type" value="Genomic_DNA"/>
</dbReference>
<evidence type="ECO:0000313" key="1">
    <source>
        <dbReference type="EMBL" id="QJA67081.1"/>
    </source>
</evidence>
<dbReference type="AlphaFoldDB" id="A0A6M3KN66"/>
<accession>A0A6M3KN66</accession>
<dbReference type="EMBL" id="MT141565">
    <property type="protein sequence ID" value="QJA67081.1"/>
    <property type="molecule type" value="Genomic_DNA"/>
</dbReference>
<protein>
    <submittedName>
        <fullName evidence="2">Uncharacterized protein</fullName>
    </submittedName>
</protein>
<organism evidence="2">
    <name type="scientific">viral metagenome</name>
    <dbReference type="NCBI Taxonomy" id="1070528"/>
    <lineage>
        <taxon>unclassified sequences</taxon>
        <taxon>metagenomes</taxon>
        <taxon>organismal metagenomes</taxon>
    </lineage>
</organism>
<evidence type="ECO:0000313" key="2">
    <source>
        <dbReference type="EMBL" id="QJA83014.1"/>
    </source>
</evidence>
<gene>
    <name evidence="2" type="ORF">MM415A00328_0032</name>
    <name evidence="1" type="ORF">MM415B00308_0059</name>
</gene>